<dbReference type="GeneID" id="95601988"/>
<sequence length="300" mass="33435">MKAWGAAAVERHEIEVFLALAEELHFRRTSERLGLAQGRVSQTIKKLERRIGVPLFERTSRRVALTPTGRQLREDLLPVHQQLLRAVDRAVAMGRGITGVLRVGYSSPMVAEVLLKAADVFRDRYPDCAVEVQEVQLSDPFGPLRGGRLDLQVTEHPVDEPDLTLGPVVISEPRVLMVPAGHRFARRASVSLEDLAEATLIPVAGDVPQYWLDHHYPRRTPRGVPVAHGQAATYWTEIMNLVGLEGGVSPACKDAERYYARPDVAWVPFRDAPTVDYGFVWPATTENARVRAFVDTVRAL</sequence>
<comment type="similarity">
    <text evidence="1">Belongs to the LysR transcriptional regulatory family.</text>
</comment>
<accession>A0ABY6R2E8</accession>
<proteinExistence type="inferred from homology"/>
<dbReference type="Proteomes" id="UP001164506">
    <property type="component" value="Chromosome"/>
</dbReference>
<dbReference type="RefSeq" id="WP_267259213.1">
    <property type="nucleotide sequence ID" value="NZ_CP084204.1"/>
</dbReference>
<dbReference type="InterPro" id="IPR036388">
    <property type="entry name" value="WH-like_DNA-bd_sf"/>
</dbReference>
<feature type="domain" description="HTH lysR-type" evidence="5">
    <location>
        <begin position="14"/>
        <end position="66"/>
    </location>
</feature>
<dbReference type="PANTHER" id="PTHR30346">
    <property type="entry name" value="TRANSCRIPTIONAL DUAL REGULATOR HCAR-RELATED"/>
    <property type="match status" value="1"/>
</dbReference>
<keyword evidence="7" id="KW-1185">Reference proteome</keyword>
<keyword evidence="3" id="KW-0238">DNA-binding</keyword>
<keyword evidence="4" id="KW-0804">Transcription</keyword>
<dbReference type="Pfam" id="PF00126">
    <property type="entry name" value="HTH_1"/>
    <property type="match status" value="1"/>
</dbReference>
<dbReference type="PROSITE" id="PS50931">
    <property type="entry name" value="HTH_LYSR"/>
    <property type="match status" value="1"/>
</dbReference>
<dbReference type="Gene3D" id="3.40.190.10">
    <property type="entry name" value="Periplasmic binding protein-like II"/>
    <property type="match status" value="2"/>
</dbReference>
<dbReference type="Pfam" id="PF03466">
    <property type="entry name" value="LysR_substrate"/>
    <property type="match status" value="1"/>
</dbReference>
<name>A0ABY6R2E8_9ACTN</name>
<gene>
    <name evidence="6" type="ORF">LDH80_21100</name>
</gene>
<evidence type="ECO:0000256" key="1">
    <source>
        <dbReference type="ARBA" id="ARBA00009437"/>
    </source>
</evidence>
<organism evidence="6 7">
    <name type="scientific">Streptomyces tanashiensis</name>
    <dbReference type="NCBI Taxonomy" id="67367"/>
    <lineage>
        <taxon>Bacteria</taxon>
        <taxon>Bacillati</taxon>
        <taxon>Actinomycetota</taxon>
        <taxon>Actinomycetes</taxon>
        <taxon>Kitasatosporales</taxon>
        <taxon>Streptomycetaceae</taxon>
        <taxon>Streptomyces</taxon>
    </lineage>
</organism>
<evidence type="ECO:0000313" key="6">
    <source>
        <dbReference type="EMBL" id="UZX23067.1"/>
    </source>
</evidence>
<evidence type="ECO:0000256" key="4">
    <source>
        <dbReference type="ARBA" id="ARBA00023163"/>
    </source>
</evidence>
<reference evidence="6" key="1">
    <citation type="submission" date="2021-09" db="EMBL/GenBank/DDBJ databases">
        <title>Complete genome sequence and metabolic characterization of Streptomyces tanashiensis DSM 731 the producer of antibacterial Kalafungin and diverse secondary metabolites.</title>
        <authorList>
            <person name="Abbasi M.N."/>
            <person name="Anwar M.N."/>
            <person name="Alam K."/>
            <person name="Shoaib M."/>
            <person name="Lin Z."/>
            <person name="Hayat M."/>
            <person name="Ali M.I."/>
            <person name="Malik H.M.T."/>
            <person name="Ahmed I."/>
            <person name="Li A."/>
            <person name="Hailong Wang H."/>
            <person name="Zhang Y."/>
        </authorList>
    </citation>
    <scope>NUCLEOTIDE SEQUENCE</scope>
    <source>
        <strain evidence="6">Kala</strain>
    </source>
</reference>
<dbReference type="InterPro" id="IPR000847">
    <property type="entry name" value="LysR_HTH_N"/>
</dbReference>
<dbReference type="InterPro" id="IPR036390">
    <property type="entry name" value="WH_DNA-bd_sf"/>
</dbReference>
<evidence type="ECO:0000256" key="3">
    <source>
        <dbReference type="ARBA" id="ARBA00023125"/>
    </source>
</evidence>
<dbReference type="CDD" id="cd08414">
    <property type="entry name" value="PBP2_LTTR_aromatics_like"/>
    <property type="match status" value="1"/>
</dbReference>
<evidence type="ECO:0000256" key="2">
    <source>
        <dbReference type="ARBA" id="ARBA00023015"/>
    </source>
</evidence>
<dbReference type="PANTHER" id="PTHR30346:SF0">
    <property type="entry name" value="HCA OPERON TRANSCRIPTIONAL ACTIVATOR HCAR"/>
    <property type="match status" value="1"/>
</dbReference>
<evidence type="ECO:0000259" key="5">
    <source>
        <dbReference type="PROSITE" id="PS50931"/>
    </source>
</evidence>
<dbReference type="SUPFAM" id="SSF46785">
    <property type="entry name" value="Winged helix' DNA-binding domain"/>
    <property type="match status" value="1"/>
</dbReference>
<evidence type="ECO:0000313" key="7">
    <source>
        <dbReference type="Proteomes" id="UP001164506"/>
    </source>
</evidence>
<dbReference type="Gene3D" id="1.10.10.10">
    <property type="entry name" value="Winged helix-like DNA-binding domain superfamily/Winged helix DNA-binding domain"/>
    <property type="match status" value="1"/>
</dbReference>
<dbReference type="SUPFAM" id="SSF53850">
    <property type="entry name" value="Periplasmic binding protein-like II"/>
    <property type="match status" value="1"/>
</dbReference>
<keyword evidence="2" id="KW-0805">Transcription regulation</keyword>
<dbReference type="InterPro" id="IPR005119">
    <property type="entry name" value="LysR_subst-bd"/>
</dbReference>
<protein>
    <submittedName>
        <fullName evidence="6">LysR family transcriptional regulator</fullName>
    </submittedName>
</protein>
<dbReference type="EMBL" id="CP084204">
    <property type="protein sequence ID" value="UZX23067.1"/>
    <property type="molecule type" value="Genomic_DNA"/>
</dbReference>
<dbReference type="PRINTS" id="PR00039">
    <property type="entry name" value="HTHLYSR"/>
</dbReference>